<keyword evidence="8" id="KW-1185">Reference proteome</keyword>
<evidence type="ECO:0000256" key="4">
    <source>
        <dbReference type="ARBA" id="ARBA00023136"/>
    </source>
</evidence>
<evidence type="ECO:0000256" key="2">
    <source>
        <dbReference type="ARBA" id="ARBA00022692"/>
    </source>
</evidence>
<dbReference type="PANTHER" id="PTHR15549">
    <property type="entry name" value="PAIRED IMMUNOGLOBULIN-LIKE TYPE 2 RECEPTOR"/>
    <property type="match status" value="1"/>
</dbReference>
<dbReference type="GO" id="GO:0071944">
    <property type="term" value="C:cell periphery"/>
    <property type="evidence" value="ECO:0007669"/>
    <property type="project" value="UniProtKB-ARBA"/>
</dbReference>
<proteinExistence type="predicted"/>
<dbReference type="RefSeq" id="XP_024736168.1">
    <property type="nucleotide sequence ID" value="XM_024886949.1"/>
</dbReference>
<feature type="transmembrane region" description="Helical" evidence="6">
    <location>
        <begin position="163"/>
        <end position="189"/>
    </location>
</feature>
<evidence type="ECO:0000313" key="7">
    <source>
        <dbReference type="EMBL" id="PMD59264.1"/>
    </source>
</evidence>
<dbReference type="AlphaFoldDB" id="A0A2J6T8B0"/>
<gene>
    <name evidence="7" type="ORF">K444DRAFT_664375</name>
</gene>
<dbReference type="GeneID" id="36595025"/>
<name>A0A2J6T8B0_9HELO</name>
<dbReference type="InParanoid" id="A0A2J6T8B0"/>
<dbReference type="OrthoDB" id="5390143at2759"/>
<dbReference type="InterPro" id="IPR051694">
    <property type="entry name" value="Immunoregulatory_rcpt-like"/>
</dbReference>
<keyword evidence="2 6" id="KW-0812">Transmembrane</keyword>
<sequence>MLNVTQGPANDFDFPPPSGQMGPNNSVFTIGDVLNLRWHTQFSQVNLIQRQNENDTEILLASNLATNSYIWKVTAGPFDLTTQNVFYLWVQDAQYGGVFGSSYLNFTTTGAIQSLGFTSTSSSPTSKATQSSGTQTSGSGASPTSDNQSSSSSAAAGTKSSGIGIGGIAGIAVGAAVLVIAVVFGWFFWYQRRKSSARATAVKQEHTDVMTYQAVARQHPGYAEAPGDIRHEPAEMGAYSKGEYNQGWVAELGDTAR</sequence>
<evidence type="ECO:0008006" key="9">
    <source>
        <dbReference type="Google" id="ProtNLM"/>
    </source>
</evidence>
<organism evidence="7 8">
    <name type="scientific">Hyaloscypha bicolor E</name>
    <dbReference type="NCBI Taxonomy" id="1095630"/>
    <lineage>
        <taxon>Eukaryota</taxon>
        <taxon>Fungi</taxon>
        <taxon>Dikarya</taxon>
        <taxon>Ascomycota</taxon>
        <taxon>Pezizomycotina</taxon>
        <taxon>Leotiomycetes</taxon>
        <taxon>Helotiales</taxon>
        <taxon>Hyaloscyphaceae</taxon>
        <taxon>Hyaloscypha</taxon>
        <taxon>Hyaloscypha bicolor</taxon>
    </lineage>
</organism>
<evidence type="ECO:0000256" key="5">
    <source>
        <dbReference type="SAM" id="MobiDB-lite"/>
    </source>
</evidence>
<accession>A0A2J6T8B0</accession>
<protein>
    <recommendedName>
        <fullName evidence="9">Mid2 domain-containing protein</fullName>
    </recommendedName>
</protein>
<keyword evidence="3 6" id="KW-1133">Transmembrane helix</keyword>
<keyword evidence="4 6" id="KW-0472">Membrane</keyword>
<evidence type="ECO:0000256" key="3">
    <source>
        <dbReference type="ARBA" id="ARBA00022989"/>
    </source>
</evidence>
<feature type="region of interest" description="Disordered" evidence="5">
    <location>
        <begin position="119"/>
        <end position="156"/>
    </location>
</feature>
<dbReference type="STRING" id="1095630.A0A2J6T8B0"/>
<dbReference type="Proteomes" id="UP000235371">
    <property type="component" value="Unassembled WGS sequence"/>
</dbReference>
<evidence type="ECO:0000256" key="1">
    <source>
        <dbReference type="ARBA" id="ARBA00004167"/>
    </source>
</evidence>
<evidence type="ECO:0000256" key="6">
    <source>
        <dbReference type="SAM" id="Phobius"/>
    </source>
</evidence>
<dbReference type="PANTHER" id="PTHR15549:SF33">
    <property type="entry name" value="MEMBRANE PROTEIN WSC4, PUTATIVE (AFU_ORTHOLOGUE AFUA_5G09020)-RELATED"/>
    <property type="match status" value="1"/>
</dbReference>
<dbReference type="GO" id="GO:0016020">
    <property type="term" value="C:membrane"/>
    <property type="evidence" value="ECO:0007669"/>
    <property type="project" value="UniProtKB-SubCell"/>
</dbReference>
<dbReference type="EMBL" id="KZ613817">
    <property type="protein sequence ID" value="PMD59264.1"/>
    <property type="molecule type" value="Genomic_DNA"/>
</dbReference>
<comment type="subcellular location">
    <subcellularLocation>
        <location evidence="1">Membrane</location>
        <topology evidence="1">Single-pass membrane protein</topology>
    </subcellularLocation>
</comment>
<reference evidence="7 8" key="1">
    <citation type="submission" date="2016-04" db="EMBL/GenBank/DDBJ databases">
        <title>A degradative enzymes factory behind the ericoid mycorrhizal symbiosis.</title>
        <authorList>
            <consortium name="DOE Joint Genome Institute"/>
            <person name="Martino E."/>
            <person name="Morin E."/>
            <person name="Grelet G."/>
            <person name="Kuo A."/>
            <person name="Kohler A."/>
            <person name="Daghino S."/>
            <person name="Barry K."/>
            <person name="Choi C."/>
            <person name="Cichocki N."/>
            <person name="Clum A."/>
            <person name="Copeland A."/>
            <person name="Hainaut M."/>
            <person name="Haridas S."/>
            <person name="Labutti K."/>
            <person name="Lindquist E."/>
            <person name="Lipzen A."/>
            <person name="Khouja H.-R."/>
            <person name="Murat C."/>
            <person name="Ohm R."/>
            <person name="Olson A."/>
            <person name="Spatafora J."/>
            <person name="Veneault-Fourrey C."/>
            <person name="Henrissat B."/>
            <person name="Grigoriev I."/>
            <person name="Martin F."/>
            <person name="Perotto S."/>
        </authorList>
    </citation>
    <scope>NUCLEOTIDE SEQUENCE [LARGE SCALE GENOMIC DNA]</scope>
    <source>
        <strain evidence="7 8">E</strain>
    </source>
</reference>
<evidence type="ECO:0000313" key="8">
    <source>
        <dbReference type="Proteomes" id="UP000235371"/>
    </source>
</evidence>